<accession>A0A417Z7A9</accession>
<organism evidence="2 3">
    <name type="scientific">Dermacoccus abyssi</name>
    <dbReference type="NCBI Taxonomy" id="322596"/>
    <lineage>
        <taxon>Bacteria</taxon>
        <taxon>Bacillati</taxon>
        <taxon>Actinomycetota</taxon>
        <taxon>Actinomycetes</taxon>
        <taxon>Micrococcales</taxon>
        <taxon>Dermacoccaceae</taxon>
        <taxon>Dermacoccus</taxon>
    </lineage>
</organism>
<dbReference type="InterPro" id="IPR011335">
    <property type="entry name" value="Restrct_endonuc-II-like"/>
</dbReference>
<dbReference type="AlphaFoldDB" id="A0A417Z7A9"/>
<feature type="domain" description="DUF559" evidence="1">
    <location>
        <begin position="229"/>
        <end position="286"/>
    </location>
</feature>
<dbReference type="Proteomes" id="UP000285376">
    <property type="component" value="Unassembled WGS sequence"/>
</dbReference>
<evidence type="ECO:0000259" key="1">
    <source>
        <dbReference type="Pfam" id="PF04480"/>
    </source>
</evidence>
<evidence type="ECO:0000313" key="2">
    <source>
        <dbReference type="EMBL" id="RHW46534.1"/>
    </source>
</evidence>
<dbReference type="Gene3D" id="3.40.960.10">
    <property type="entry name" value="VSR Endonuclease"/>
    <property type="match status" value="1"/>
</dbReference>
<reference evidence="2 3" key="1">
    <citation type="submission" date="2018-08" db="EMBL/GenBank/DDBJ databases">
        <title>Whole genome sequence analysis of Dermacoccus abyssi bacteria isolated from Deep Mariana trench Micromonospora spp reveals genes involved in the environmental adaptation and production of secondary metabolites.</title>
        <authorList>
            <person name="Abdel-Mageed W.M."/>
            <person name="Lehri B."/>
            <person name="Nouioui I."/>
            <person name="Goodfellow I."/>
            <person name="Jaspars M."/>
            <person name="Karlyshev A."/>
        </authorList>
    </citation>
    <scope>NUCLEOTIDE SEQUENCE [LARGE SCALE GENOMIC DNA]</scope>
    <source>
        <strain evidence="2 3">MT1.1</strain>
    </source>
</reference>
<name>A0A417Z7A9_9MICO</name>
<comment type="caution">
    <text evidence="2">The sequence shown here is derived from an EMBL/GenBank/DDBJ whole genome shotgun (WGS) entry which is preliminary data.</text>
</comment>
<evidence type="ECO:0000313" key="3">
    <source>
        <dbReference type="Proteomes" id="UP000285376"/>
    </source>
</evidence>
<dbReference type="InterPro" id="IPR007569">
    <property type="entry name" value="DUF559"/>
</dbReference>
<proteinExistence type="predicted"/>
<protein>
    <submittedName>
        <fullName evidence="2">DUF559 domain-containing protein</fullName>
    </submittedName>
</protein>
<dbReference type="EMBL" id="QWLM01000004">
    <property type="protein sequence ID" value="RHW46534.1"/>
    <property type="molecule type" value="Genomic_DNA"/>
</dbReference>
<dbReference type="SUPFAM" id="SSF52980">
    <property type="entry name" value="Restriction endonuclease-like"/>
    <property type="match status" value="1"/>
</dbReference>
<gene>
    <name evidence="2" type="ORF">D1832_04590</name>
</gene>
<dbReference type="RefSeq" id="WP_118912826.1">
    <property type="nucleotide sequence ID" value="NZ_CBCRVH010000003.1"/>
</dbReference>
<sequence>MTEPLKRRLAEGRHDFHRSDADRQGVSKRTLASWVSSGLLESLGGGDYLIVAPLVGVTAFERARCLHLRRCGSLLAGRPDLYLVGRSSAVAQCVAVLSEPERVEVSRRPRVQASRGVLHSFMPWGSETVVVEGLRCQRLEEACVQIAAAHGPRAGLVTADAAAHAGVTRSSLLQASQVFGKRPGAREARLAVSLADGRVESVGESLVRWEAHVAGVRLVPQVVVHDDVGRFVARVDFVIEGTNVVVEFDGMGKYASPDDLRREKRREMALTRLGYRVLRFTFDDMRRPGYVGSMLARAAATAA</sequence>
<dbReference type="Pfam" id="PF04480">
    <property type="entry name" value="DUF559"/>
    <property type="match status" value="1"/>
</dbReference>